<keyword evidence="1" id="KW-0472">Membrane</keyword>
<sequence>MTALGTGYPLLRLAGPAAAIGLALVLLAWKERDALLALVAVVYMGVVIWGPVHHSSFPPGEAPTLPIAASPWVFLPHLLTEAAVLLVGAAVIALWRLAKGRAS</sequence>
<comment type="caution">
    <text evidence="2">The sequence shown here is derived from an EMBL/GenBank/DDBJ whole genome shotgun (WGS) entry which is preliminary data.</text>
</comment>
<dbReference type="AlphaFoldDB" id="A0A7Z0CIP0"/>
<keyword evidence="1" id="KW-0812">Transmembrane</keyword>
<dbReference type="EMBL" id="JACBZO010000001">
    <property type="protein sequence ID" value="NYI42781.1"/>
    <property type="molecule type" value="Genomic_DNA"/>
</dbReference>
<dbReference type="Proteomes" id="UP000547973">
    <property type="component" value="Unassembled WGS sequence"/>
</dbReference>
<keyword evidence="1" id="KW-1133">Transmembrane helix</keyword>
<feature type="transmembrane region" description="Helical" evidence="1">
    <location>
        <begin position="6"/>
        <end position="27"/>
    </location>
</feature>
<evidence type="ECO:0000313" key="2">
    <source>
        <dbReference type="EMBL" id="NYI42781.1"/>
    </source>
</evidence>
<proteinExistence type="predicted"/>
<feature type="transmembrane region" description="Helical" evidence="1">
    <location>
        <begin position="34"/>
        <end position="52"/>
    </location>
</feature>
<gene>
    <name evidence="2" type="ORF">BKA03_002900</name>
</gene>
<evidence type="ECO:0000256" key="1">
    <source>
        <dbReference type="SAM" id="Phobius"/>
    </source>
</evidence>
<accession>A0A7Z0CIP0</accession>
<reference evidence="2 3" key="1">
    <citation type="submission" date="2020-07" db="EMBL/GenBank/DDBJ databases">
        <title>Sequencing the genomes of 1000 actinobacteria strains.</title>
        <authorList>
            <person name="Klenk H.-P."/>
        </authorList>
    </citation>
    <scope>NUCLEOTIDE SEQUENCE [LARGE SCALE GENOMIC DNA]</scope>
    <source>
        <strain evidence="2 3">DSM 19970</strain>
    </source>
</reference>
<dbReference type="RefSeq" id="WP_062075215.1">
    <property type="nucleotide sequence ID" value="NZ_BBRC01000006.1"/>
</dbReference>
<feature type="transmembrane region" description="Helical" evidence="1">
    <location>
        <begin position="72"/>
        <end position="95"/>
    </location>
</feature>
<protein>
    <submittedName>
        <fullName evidence="2">Uncharacterized protein</fullName>
    </submittedName>
</protein>
<organism evidence="2 3">
    <name type="scientific">Demequina lutea</name>
    <dbReference type="NCBI Taxonomy" id="431489"/>
    <lineage>
        <taxon>Bacteria</taxon>
        <taxon>Bacillati</taxon>
        <taxon>Actinomycetota</taxon>
        <taxon>Actinomycetes</taxon>
        <taxon>Micrococcales</taxon>
        <taxon>Demequinaceae</taxon>
        <taxon>Demequina</taxon>
    </lineage>
</organism>
<name>A0A7Z0CIP0_9MICO</name>
<evidence type="ECO:0000313" key="3">
    <source>
        <dbReference type="Proteomes" id="UP000547973"/>
    </source>
</evidence>
<keyword evidence="3" id="KW-1185">Reference proteome</keyword>